<dbReference type="Proteomes" id="UP001333110">
    <property type="component" value="Unassembled WGS sequence"/>
</dbReference>
<evidence type="ECO:0000313" key="2">
    <source>
        <dbReference type="Proteomes" id="UP001333110"/>
    </source>
</evidence>
<dbReference type="EMBL" id="JAUNZN010000018">
    <property type="protein sequence ID" value="KAK4810506.1"/>
    <property type="molecule type" value="Genomic_DNA"/>
</dbReference>
<organism evidence="1 2">
    <name type="scientific">Mycteria americana</name>
    <name type="common">Wood stork</name>
    <dbReference type="NCBI Taxonomy" id="33587"/>
    <lineage>
        <taxon>Eukaryota</taxon>
        <taxon>Metazoa</taxon>
        <taxon>Chordata</taxon>
        <taxon>Craniata</taxon>
        <taxon>Vertebrata</taxon>
        <taxon>Euteleostomi</taxon>
        <taxon>Archelosauria</taxon>
        <taxon>Archosauria</taxon>
        <taxon>Dinosauria</taxon>
        <taxon>Saurischia</taxon>
        <taxon>Theropoda</taxon>
        <taxon>Coelurosauria</taxon>
        <taxon>Aves</taxon>
        <taxon>Neognathae</taxon>
        <taxon>Neoaves</taxon>
        <taxon>Aequornithes</taxon>
        <taxon>Ciconiiformes</taxon>
        <taxon>Ciconiidae</taxon>
        <taxon>Mycteria</taxon>
    </lineage>
</organism>
<sequence>MIALPKTASNHHIAHKSISVGEQDVQRGTFPSWLTHQLRQEVICHTLQEPPVLFPLCCIVFPADIRQTPTTISALLAFPLILTHRHSTCLWTVQTLHVSGTLTCANSLAILTWKDGEGPTVDEAASQLREYEESISSSLVSAVEKLSRKVQRLKEDTSYIPPVQTSISAIRSQRSSAQERGYRGYTPQCTLWFYLRDHGENMRK</sequence>
<dbReference type="AlphaFoldDB" id="A0AAN7MSH9"/>
<keyword evidence="2" id="KW-1185">Reference proteome</keyword>
<accession>A0AAN7MSH9</accession>
<reference evidence="1 2" key="1">
    <citation type="journal article" date="2023" name="J. Hered.">
        <title>Chromosome-level genome of the wood stork (Mycteria americana) provides insight into avian chromosome evolution.</title>
        <authorList>
            <person name="Flamio R. Jr."/>
            <person name="Ramstad K.M."/>
        </authorList>
    </citation>
    <scope>NUCLEOTIDE SEQUENCE [LARGE SCALE GENOMIC DNA]</scope>
    <source>
        <strain evidence="1">JAX WOST 10</strain>
    </source>
</reference>
<comment type="caution">
    <text evidence="1">The sequence shown here is derived from an EMBL/GenBank/DDBJ whole genome shotgun (WGS) entry which is preliminary data.</text>
</comment>
<gene>
    <name evidence="1" type="ORF">QYF61_004286</name>
</gene>
<name>A0AAN7MSH9_MYCAM</name>
<evidence type="ECO:0000313" key="1">
    <source>
        <dbReference type="EMBL" id="KAK4810506.1"/>
    </source>
</evidence>
<protein>
    <submittedName>
        <fullName evidence="1">Uncharacterized protein</fullName>
    </submittedName>
</protein>
<proteinExistence type="predicted"/>